<dbReference type="PANTHER" id="PTHR33112:SF16">
    <property type="entry name" value="HETEROKARYON INCOMPATIBILITY DOMAIN-CONTAINING PROTEIN"/>
    <property type="match status" value="1"/>
</dbReference>
<evidence type="ECO:0000313" key="3">
    <source>
        <dbReference type="Proteomes" id="UP000566819"/>
    </source>
</evidence>
<organism evidence="2 3">
    <name type="scientific">Cudoniella acicularis</name>
    <dbReference type="NCBI Taxonomy" id="354080"/>
    <lineage>
        <taxon>Eukaryota</taxon>
        <taxon>Fungi</taxon>
        <taxon>Dikarya</taxon>
        <taxon>Ascomycota</taxon>
        <taxon>Pezizomycotina</taxon>
        <taxon>Leotiomycetes</taxon>
        <taxon>Helotiales</taxon>
        <taxon>Tricladiaceae</taxon>
        <taxon>Cudoniella</taxon>
    </lineage>
</organism>
<proteinExistence type="predicted"/>
<accession>A0A8H4W572</accession>
<gene>
    <name evidence="2" type="ORF">G7Y89_g3419</name>
</gene>
<dbReference type="EMBL" id="JAAMPI010000167">
    <property type="protein sequence ID" value="KAF4634678.1"/>
    <property type="molecule type" value="Genomic_DNA"/>
</dbReference>
<feature type="domain" description="Heterokaryon incompatibility" evidence="1">
    <location>
        <begin position="232"/>
        <end position="279"/>
    </location>
</feature>
<protein>
    <recommendedName>
        <fullName evidence="1">Heterokaryon incompatibility domain-containing protein</fullName>
    </recommendedName>
</protein>
<comment type="caution">
    <text evidence="2">The sequence shown here is derived from an EMBL/GenBank/DDBJ whole genome shotgun (WGS) entry which is preliminary data.</text>
</comment>
<reference evidence="2 3" key="1">
    <citation type="submission" date="2020-03" db="EMBL/GenBank/DDBJ databases">
        <title>Draft Genome Sequence of Cudoniella acicularis.</title>
        <authorList>
            <person name="Buettner E."/>
            <person name="Kellner H."/>
        </authorList>
    </citation>
    <scope>NUCLEOTIDE SEQUENCE [LARGE SCALE GENOMIC DNA]</scope>
    <source>
        <strain evidence="2 3">DSM 108380</strain>
    </source>
</reference>
<name>A0A8H4W572_9HELO</name>
<dbReference type="Pfam" id="PF06985">
    <property type="entry name" value="HET"/>
    <property type="match status" value="1"/>
</dbReference>
<dbReference type="AlphaFoldDB" id="A0A8H4W572"/>
<evidence type="ECO:0000313" key="2">
    <source>
        <dbReference type="EMBL" id="KAF4634678.1"/>
    </source>
</evidence>
<dbReference type="PANTHER" id="PTHR33112">
    <property type="entry name" value="DOMAIN PROTEIN, PUTATIVE-RELATED"/>
    <property type="match status" value="1"/>
</dbReference>
<dbReference type="InterPro" id="IPR010730">
    <property type="entry name" value="HET"/>
</dbReference>
<sequence>MTTKQKIIQFSCGDEFHSNLEEWYRRYVGSLCCLDEEEALLKDKFNKASLEEKIHEKLSEVPVSKGYFPGCQRFLDEWPEIIKRVLELKPDDPSEMGKLYQQHYYKNTLELEAGYRNACRLCTLFVQHSISIDNSLEKPSLHKVWLLPTNTLYCVNNSDQQLFTLGKEAKSLTEGGALSKLNFARKWLNACLETHEICKLTKDRQLPTRLIVLESTPIRLVKASTFTTKPHYAALSHCWGTKNFFKLQEAFLAEFMIAIPEDKLTKTFQDAIYITRYLGL</sequence>
<dbReference type="OrthoDB" id="3486565at2759"/>
<keyword evidence="3" id="KW-1185">Reference proteome</keyword>
<evidence type="ECO:0000259" key="1">
    <source>
        <dbReference type="Pfam" id="PF06985"/>
    </source>
</evidence>
<dbReference type="Proteomes" id="UP000566819">
    <property type="component" value="Unassembled WGS sequence"/>
</dbReference>